<feature type="compositionally biased region" description="Basic residues" evidence="1">
    <location>
        <begin position="36"/>
        <end position="45"/>
    </location>
</feature>
<dbReference type="GeneID" id="103719359"/>
<evidence type="ECO:0000256" key="1">
    <source>
        <dbReference type="SAM" id="MobiDB-lite"/>
    </source>
</evidence>
<organism evidence="2 3">
    <name type="scientific">Phoenix dactylifera</name>
    <name type="common">Date palm</name>
    <dbReference type="NCBI Taxonomy" id="42345"/>
    <lineage>
        <taxon>Eukaryota</taxon>
        <taxon>Viridiplantae</taxon>
        <taxon>Streptophyta</taxon>
        <taxon>Embryophyta</taxon>
        <taxon>Tracheophyta</taxon>
        <taxon>Spermatophyta</taxon>
        <taxon>Magnoliopsida</taxon>
        <taxon>Liliopsida</taxon>
        <taxon>Arecaceae</taxon>
        <taxon>Coryphoideae</taxon>
        <taxon>Phoeniceae</taxon>
        <taxon>Phoenix</taxon>
    </lineage>
</organism>
<evidence type="ECO:0000313" key="3">
    <source>
        <dbReference type="RefSeq" id="XP_008806785.1"/>
    </source>
</evidence>
<dbReference type="PANTHER" id="PTHR35318:SF2">
    <property type="entry name" value="OS08G0138900 PROTEIN"/>
    <property type="match status" value="1"/>
</dbReference>
<dbReference type="PANTHER" id="PTHR35318">
    <property type="entry name" value="BNAA10G08410D PROTEIN"/>
    <property type="match status" value="1"/>
</dbReference>
<accession>A0A8B7CUM3</accession>
<gene>
    <name evidence="3" type="primary">LOC103719359</name>
</gene>
<sequence length="120" mass="12596">MRLLELVPCACTALGLEEAPPASRRALETVPLSPAPRKRRRRPRHGGPVSWRPSLGTIAEVSAAGAAGEKEVRPFGRPGKAMAGPAASSGRVLPRSQGDDNREMGVSATMPTVAPTAFLF</sequence>
<feature type="region of interest" description="Disordered" evidence="1">
    <location>
        <begin position="18"/>
        <end position="111"/>
    </location>
</feature>
<reference evidence="3" key="2">
    <citation type="submission" date="2025-08" db="UniProtKB">
        <authorList>
            <consortium name="RefSeq"/>
        </authorList>
    </citation>
    <scope>IDENTIFICATION</scope>
    <source>
        <tissue evidence="3">Young leaves</tissue>
    </source>
</reference>
<dbReference type="Proteomes" id="UP000228380">
    <property type="component" value="Chromosome 3"/>
</dbReference>
<evidence type="ECO:0000313" key="2">
    <source>
        <dbReference type="Proteomes" id="UP000228380"/>
    </source>
</evidence>
<dbReference type="OrthoDB" id="10438604at2759"/>
<dbReference type="KEGG" id="pda:103719359"/>
<keyword evidence="2" id="KW-1185">Reference proteome</keyword>
<reference evidence="2" key="1">
    <citation type="journal article" date="2019" name="Nat. Commun.">
        <title>Genome-wide association mapping of date palm fruit traits.</title>
        <authorList>
            <person name="Hazzouri K.M."/>
            <person name="Gros-Balthazard M."/>
            <person name="Flowers J.M."/>
            <person name="Copetti D."/>
            <person name="Lemansour A."/>
            <person name="Lebrun M."/>
            <person name="Masmoudi K."/>
            <person name="Ferrand S."/>
            <person name="Dhar M.I."/>
            <person name="Fresquez Z.A."/>
            <person name="Rosas U."/>
            <person name="Zhang J."/>
            <person name="Talag J."/>
            <person name="Lee S."/>
            <person name="Kudrna D."/>
            <person name="Powell R.F."/>
            <person name="Leitch I.J."/>
            <person name="Krueger R.R."/>
            <person name="Wing R.A."/>
            <person name="Amiri K.M.A."/>
            <person name="Purugganan M.D."/>
        </authorList>
    </citation>
    <scope>NUCLEOTIDE SEQUENCE [LARGE SCALE GENOMIC DNA]</scope>
    <source>
        <strain evidence="2">cv. Khalas</strain>
    </source>
</reference>
<dbReference type="AlphaFoldDB" id="A0A8B7CUM3"/>
<protein>
    <submittedName>
        <fullName evidence="3">Uncharacterized protein LOC103719359</fullName>
    </submittedName>
</protein>
<dbReference type="RefSeq" id="XP_008806785.1">
    <property type="nucleotide sequence ID" value="XM_008808563.3"/>
</dbReference>
<proteinExistence type="predicted"/>
<name>A0A8B7CUM3_PHODC</name>